<dbReference type="Proteomes" id="UP000005038">
    <property type="component" value="Unassembled WGS sequence"/>
</dbReference>
<reference evidence="1" key="1">
    <citation type="submission" date="2012-02" db="EMBL/GenBank/DDBJ databases">
        <title>Whole genome shotgun sequence of Gordonia otitidis NBRC 100426.</title>
        <authorList>
            <person name="Yoshida I."/>
            <person name="Hosoyama A."/>
            <person name="Tsuchikane K."/>
            <person name="Katsumata H."/>
            <person name="Yamazaki S."/>
            <person name="Fujita N."/>
        </authorList>
    </citation>
    <scope>NUCLEOTIDE SEQUENCE [LARGE SCALE GENOMIC DNA]</scope>
    <source>
        <strain evidence="1">NBRC 100426</strain>
    </source>
</reference>
<protein>
    <submittedName>
        <fullName evidence="1">Uncharacterized protein</fullName>
    </submittedName>
</protein>
<evidence type="ECO:0000313" key="1">
    <source>
        <dbReference type="EMBL" id="GAB36468.1"/>
    </source>
</evidence>
<dbReference type="STRING" id="1108044.GOOTI_221_00110"/>
<sequence length="329" mass="36921">MFQPWRVLLHNPADPAPAPRVLSQHRRWRDAYTAGRDARLYLADGSAVVVVEWLTNGWMVRDILPPLDPANLIDGDRKEIVWAADRTPLAAVQLHGPRRWYVYLYDDGIYELPERFDDGCHISRRAAIEAAERLSGRAVASQQHRSSTTRSWGRLLDPFDPETVITSAADSEVTVNVTKAFDEISTYLEQMTLTAPSSMASLALTDVVPARTWAGLHAADMLPETVDHIVTSIRTIFDQHYPNVLQRGDIDLVTQDSRPYRVIGEPARIPQHLDVAAVLMTDGLNGVDVDARSYMSAIPADEHFDLVIAVWHYYLATLTVVQTMTQNKD</sequence>
<name>H5TSL0_GORO1</name>
<evidence type="ECO:0000313" key="2">
    <source>
        <dbReference type="Proteomes" id="UP000005038"/>
    </source>
</evidence>
<proteinExistence type="predicted"/>
<gene>
    <name evidence="1" type="ORF">GOOTI_221_00110</name>
</gene>
<dbReference type="EMBL" id="BAFB01000221">
    <property type="protein sequence ID" value="GAB36468.1"/>
    <property type="molecule type" value="Genomic_DNA"/>
</dbReference>
<keyword evidence="2" id="KW-1185">Reference proteome</keyword>
<comment type="caution">
    <text evidence="1">The sequence shown here is derived from an EMBL/GenBank/DDBJ whole genome shotgun (WGS) entry which is preliminary data.</text>
</comment>
<accession>H5TSL0</accession>
<organism evidence="1 2">
    <name type="scientific">Gordonia otitidis (strain DSM 44809 / CCUG 52243 / JCM 12355 / NBRC 100426 / IFM 10032)</name>
    <dbReference type="NCBI Taxonomy" id="1108044"/>
    <lineage>
        <taxon>Bacteria</taxon>
        <taxon>Bacillati</taxon>
        <taxon>Actinomycetota</taxon>
        <taxon>Actinomycetes</taxon>
        <taxon>Mycobacteriales</taxon>
        <taxon>Gordoniaceae</taxon>
        <taxon>Gordonia</taxon>
    </lineage>
</organism>
<dbReference type="AlphaFoldDB" id="H5TSL0"/>